<evidence type="ECO:0000256" key="6">
    <source>
        <dbReference type="ARBA" id="ARBA00022723"/>
    </source>
</evidence>
<evidence type="ECO:0000256" key="5">
    <source>
        <dbReference type="ARBA" id="ARBA00022692"/>
    </source>
</evidence>
<dbReference type="RefSeq" id="WP_231705708.1">
    <property type="nucleotide sequence ID" value="NZ_BDUF01000029.1"/>
</dbReference>
<evidence type="ECO:0000256" key="10">
    <source>
        <dbReference type="ARBA" id="ARBA00023049"/>
    </source>
</evidence>
<dbReference type="GO" id="GO:0046872">
    <property type="term" value="F:metal ion binding"/>
    <property type="evidence" value="ECO:0007669"/>
    <property type="project" value="UniProtKB-KW"/>
</dbReference>
<dbReference type="CDD" id="cd06160">
    <property type="entry name" value="S2P-M50_like_2"/>
    <property type="match status" value="1"/>
</dbReference>
<dbReference type="GO" id="GO:0006508">
    <property type="term" value="P:proteolysis"/>
    <property type="evidence" value="ECO:0007669"/>
    <property type="project" value="UniProtKB-KW"/>
</dbReference>
<comment type="subcellular location">
    <subcellularLocation>
        <location evidence="2">Membrane</location>
        <topology evidence="2">Multi-pass membrane protein</topology>
    </subcellularLocation>
</comment>
<sequence length="362" mass="40397">MNKKSNSWKTLGGIGALLAAFGGKLKFLIPLLKFGKVGGTIWSMALMVGTYALIYPWTFAIGIVIMLFIHEMGHVMAARQKGLPVSAPAFIPFLGAMITMKKLPSNAETEAYIAYGGPLLGSLGALLALIAGRIADYSPLYAVAQVGFFLNLINLLPIHPLDGGRIVTAISRWLWVVGLIGGLIVILYLKAILFLLIWALFAWELYKSFVRKKPKEQRMETDKELLLEATLFEESGVFIPAENHRREVGFVQSCSLESHEQLCSVSYPGIGQVGQFKFEEGLIEKVELFKTIWYGQLVKFRFRITYTPYPEYRQSPLREEDYYKVPTSTRIKYGLAYFGLAAVLGWLMYYTAVSIPTPPLAG</sequence>
<dbReference type="GO" id="GO:0008237">
    <property type="term" value="F:metallopeptidase activity"/>
    <property type="evidence" value="ECO:0007669"/>
    <property type="project" value="UniProtKB-KW"/>
</dbReference>
<keyword evidence="11 12" id="KW-0472">Membrane</keyword>
<accession>A0A292YMV0</accession>
<reference evidence="15" key="1">
    <citation type="submission" date="2017-07" db="EMBL/GenBank/DDBJ databases">
        <title>Draft genome sequence of Effusibacillus lacus strain skLN1.</title>
        <authorList>
            <person name="Watanabe M."/>
            <person name="Kojima H."/>
            <person name="Fukui M."/>
        </authorList>
    </citation>
    <scope>NUCLEOTIDE SEQUENCE [LARGE SCALE GENOMIC DNA]</scope>
    <source>
        <strain evidence="15">skLN1</strain>
    </source>
</reference>
<feature type="transmembrane region" description="Helical" evidence="12">
    <location>
        <begin position="333"/>
        <end position="352"/>
    </location>
</feature>
<evidence type="ECO:0000256" key="4">
    <source>
        <dbReference type="ARBA" id="ARBA00022670"/>
    </source>
</evidence>
<dbReference type="PANTHER" id="PTHR39188:SF3">
    <property type="entry name" value="STAGE IV SPORULATION PROTEIN FB"/>
    <property type="match status" value="1"/>
</dbReference>
<protein>
    <submittedName>
        <fullName evidence="14">Site-2 protease family protein</fullName>
    </submittedName>
</protein>
<keyword evidence="7" id="KW-0378">Hydrolase</keyword>
<keyword evidence="8" id="KW-0862">Zinc</keyword>
<feature type="domain" description="Peptidase M50" evidence="13">
    <location>
        <begin position="59"/>
        <end position="131"/>
    </location>
</feature>
<gene>
    <name evidence="14" type="ORF">EFBL_1425</name>
</gene>
<evidence type="ECO:0000313" key="15">
    <source>
        <dbReference type="Proteomes" id="UP000217785"/>
    </source>
</evidence>
<feature type="transmembrane region" description="Helical" evidence="12">
    <location>
        <begin position="82"/>
        <end position="100"/>
    </location>
</feature>
<feature type="transmembrane region" description="Helical" evidence="12">
    <location>
        <begin position="112"/>
        <end position="132"/>
    </location>
</feature>
<keyword evidence="15" id="KW-1185">Reference proteome</keyword>
<comment type="cofactor">
    <cofactor evidence="1">
        <name>Zn(2+)</name>
        <dbReference type="ChEBI" id="CHEBI:29105"/>
    </cofactor>
</comment>
<dbReference type="Proteomes" id="UP000217785">
    <property type="component" value="Unassembled WGS sequence"/>
</dbReference>
<dbReference type="Pfam" id="PF02163">
    <property type="entry name" value="Peptidase_M50"/>
    <property type="match status" value="2"/>
</dbReference>
<evidence type="ECO:0000313" key="14">
    <source>
        <dbReference type="EMBL" id="GAX89800.1"/>
    </source>
</evidence>
<evidence type="ECO:0000256" key="9">
    <source>
        <dbReference type="ARBA" id="ARBA00022989"/>
    </source>
</evidence>
<evidence type="ECO:0000259" key="13">
    <source>
        <dbReference type="Pfam" id="PF02163"/>
    </source>
</evidence>
<dbReference type="AlphaFoldDB" id="A0A292YMV0"/>
<dbReference type="GO" id="GO:0016020">
    <property type="term" value="C:membrane"/>
    <property type="evidence" value="ECO:0007669"/>
    <property type="project" value="UniProtKB-SubCell"/>
</dbReference>
<evidence type="ECO:0000256" key="2">
    <source>
        <dbReference type="ARBA" id="ARBA00004141"/>
    </source>
</evidence>
<feature type="transmembrane region" description="Helical" evidence="12">
    <location>
        <begin position="173"/>
        <end position="203"/>
    </location>
</feature>
<evidence type="ECO:0000256" key="8">
    <source>
        <dbReference type="ARBA" id="ARBA00022833"/>
    </source>
</evidence>
<organism evidence="14 15">
    <name type="scientific">Effusibacillus lacus</name>
    <dbReference type="NCBI Taxonomy" id="1348429"/>
    <lineage>
        <taxon>Bacteria</taxon>
        <taxon>Bacillati</taxon>
        <taxon>Bacillota</taxon>
        <taxon>Bacilli</taxon>
        <taxon>Bacillales</taxon>
        <taxon>Alicyclobacillaceae</taxon>
        <taxon>Effusibacillus</taxon>
    </lineage>
</organism>
<feature type="transmembrane region" description="Helical" evidence="12">
    <location>
        <begin position="46"/>
        <end position="70"/>
    </location>
</feature>
<evidence type="ECO:0000256" key="1">
    <source>
        <dbReference type="ARBA" id="ARBA00001947"/>
    </source>
</evidence>
<evidence type="ECO:0000256" key="7">
    <source>
        <dbReference type="ARBA" id="ARBA00022801"/>
    </source>
</evidence>
<keyword evidence="10" id="KW-0482">Metalloprotease</keyword>
<evidence type="ECO:0000256" key="12">
    <source>
        <dbReference type="SAM" id="Phobius"/>
    </source>
</evidence>
<feature type="transmembrane region" description="Helical" evidence="12">
    <location>
        <begin position="139"/>
        <end position="161"/>
    </location>
</feature>
<comment type="caution">
    <text evidence="14">The sequence shown here is derived from an EMBL/GenBank/DDBJ whole genome shotgun (WGS) entry which is preliminary data.</text>
</comment>
<dbReference type="PANTHER" id="PTHR39188">
    <property type="entry name" value="MEMBRANE-ASSOCIATED ZINC METALLOPROTEASE M50B"/>
    <property type="match status" value="1"/>
</dbReference>
<evidence type="ECO:0000256" key="11">
    <source>
        <dbReference type="ARBA" id="ARBA00023136"/>
    </source>
</evidence>
<feature type="domain" description="Peptidase M50" evidence="13">
    <location>
        <begin position="138"/>
        <end position="172"/>
    </location>
</feature>
<evidence type="ECO:0000256" key="3">
    <source>
        <dbReference type="ARBA" id="ARBA00007931"/>
    </source>
</evidence>
<keyword evidence="4 14" id="KW-0645">Protease</keyword>
<name>A0A292YMV0_9BACL</name>
<keyword evidence="5 12" id="KW-0812">Transmembrane</keyword>
<comment type="similarity">
    <text evidence="3">Belongs to the peptidase M50B family.</text>
</comment>
<dbReference type="EMBL" id="BDUF01000029">
    <property type="protein sequence ID" value="GAX89800.1"/>
    <property type="molecule type" value="Genomic_DNA"/>
</dbReference>
<keyword evidence="9 12" id="KW-1133">Transmembrane helix</keyword>
<keyword evidence="6" id="KW-0479">Metal-binding</keyword>
<dbReference type="InterPro" id="IPR008915">
    <property type="entry name" value="Peptidase_M50"/>
</dbReference>
<proteinExistence type="inferred from homology"/>